<dbReference type="Gene3D" id="3.40.630.30">
    <property type="match status" value="1"/>
</dbReference>
<dbReference type="AlphaFoldDB" id="A0A4Z0A4M9"/>
<dbReference type="InterPro" id="IPR000182">
    <property type="entry name" value="GNAT_dom"/>
</dbReference>
<dbReference type="GO" id="GO:0016747">
    <property type="term" value="F:acyltransferase activity, transferring groups other than amino-acyl groups"/>
    <property type="evidence" value="ECO:0007669"/>
    <property type="project" value="InterPro"/>
</dbReference>
<evidence type="ECO:0000313" key="2">
    <source>
        <dbReference type="EMBL" id="TFY81996.1"/>
    </source>
</evidence>
<dbReference type="SUPFAM" id="SSF55729">
    <property type="entry name" value="Acyl-CoA N-acyltransferases (Nat)"/>
    <property type="match status" value="1"/>
</dbReference>
<evidence type="ECO:0000259" key="1">
    <source>
        <dbReference type="PROSITE" id="PS51186"/>
    </source>
</evidence>
<dbReference type="OrthoDB" id="5372118at2759"/>
<dbReference type="EMBL" id="SFCI01000153">
    <property type="protein sequence ID" value="TFY81996.1"/>
    <property type="molecule type" value="Genomic_DNA"/>
</dbReference>
<evidence type="ECO:0000313" key="3">
    <source>
        <dbReference type="Proteomes" id="UP000298061"/>
    </source>
</evidence>
<protein>
    <recommendedName>
        <fullName evidence="1">N-acetyltransferase domain-containing protein</fullName>
    </recommendedName>
</protein>
<gene>
    <name evidence="2" type="ORF">EWM64_g2024</name>
</gene>
<dbReference type="Pfam" id="PF00583">
    <property type="entry name" value="Acetyltransf_1"/>
    <property type="match status" value="1"/>
</dbReference>
<organism evidence="2 3">
    <name type="scientific">Hericium alpestre</name>
    <dbReference type="NCBI Taxonomy" id="135208"/>
    <lineage>
        <taxon>Eukaryota</taxon>
        <taxon>Fungi</taxon>
        <taxon>Dikarya</taxon>
        <taxon>Basidiomycota</taxon>
        <taxon>Agaricomycotina</taxon>
        <taxon>Agaricomycetes</taxon>
        <taxon>Russulales</taxon>
        <taxon>Hericiaceae</taxon>
        <taxon>Hericium</taxon>
    </lineage>
</organism>
<sequence length="340" mass="38304">MPSLISNHSIHVYRRASTLPFHVWVALLRDEHKFNIILPHALQTLSAESSDNVHLWMTCSTFDSVRPEPTLDFVLSCTQGAFGSYPLFIVPIAPFEDLTADYLRPRLEQLVSAVLREVPVERVFSVFAPDPVTYMFADLWSRYTGIGAYAEPYYAAKLSYCTPETFIDRKASVHPDLTYVPRLAVDADVAAAAALCKGFAATSEPFVLTDDQAWQEAKYLIRRQWLWVLEARYQGGAPELASIVAVTRQTDNVGGITKVFTNPRWRKRGCAERLVRLVCKQLLLTKRSLVLYCAHDNPAATGVYHRVGFAGLDSSKRRVGGVDPWLEIGFDRDIVRLGHW</sequence>
<comment type="caution">
    <text evidence="2">The sequence shown here is derived from an EMBL/GenBank/DDBJ whole genome shotgun (WGS) entry which is preliminary data.</text>
</comment>
<accession>A0A4Z0A4M9</accession>
<feature type="domain" description="N-acetyltransferase" evidence="1">
    <location>
        <begin position="193"/>
        <end position="333"/>
    </location>
</feature>
<dbReference type="InterPro" id="IPR016181">
    <property type="entry name" value="Acyl_CoA_acyltransferase"/>
</dbReference>
<proteinExistence type="predicted"/>
<dbReference type="Proteomes" id="UP000298061">
    <property type="component" value="Unassembled WGS sequence"/>
</dbReference>
<reference evidence="2 3" key="1">
    <citation type="submission" date="2019-02" db="EMBL/GenBank/DDBJ databases">
        <title>Genome sequencing of the rare red list fungi Hericium alpestre (H. flagellum).</title>
        <authorList>
            <person name="Buettner E."/>
            <person name="Kellner H."/>
        </authorList>
    </citation>
    <scope>NUCLEOTIDE SEQUENCE [LARGE SCALE GENOMIC DNA]</scope>
    <source>
        <strain evidence="2 3">DSM 108284</strain>
    </source>
</reference>
<dbReference type="PROSITE" id="PS51186">
    <property type="entry name" value="GNAT"/>
    <property type="match status" value="1"/>
</dbReference>
<keyword evidence="3" id="KW-1185">Reference proteome</keyword>
<name>A0A4Z0A4M9_9AGAM</name>